<organism evidence="9 10">
    <name type="scientific">Candidatus Taylorbacteria bacterium CG10_big_fil_rev_8_21_14_0_10_41_48</name>
    <dbReference type="NCBI Taxonomy" id="1975024"/>
    <lineage>
        <taxon>Bacteria</taxon>
        <taxon>Candidatus Tayloriibacteriota</taxon>
    </lineage>
</organism>
<feature type="transmembrane region" description="Helical" evidence="8">
    <location>
        <begin position="226"/>
        <end position="248"/>
    </location>
</feature>
<evidence type="ECO:0000313" key="10">
    <source>
        <dbReference type="Proteomes" id="UP000228700"/>
    </source>
</evidence>
<feature type="transmembrane region" description="Helical" evidence="8">
    <location>
        <begin position="173"/>
        <end position="192"/>
    </location>
</feature>
<accession>A0A2M8LD83</accession>
<dbReference type="PANTHER" id="PTHR21716:SF53">
    <property type="entry name" value="PERMEASE PERM-RELATED"/>
    <property type="match status" value="1"/>
</dbReference>
<evidence type="ECO:0000256" key="6">
    <source>
        <dbReference type="ARBA" id="ARBA00022989"/>
    </source>
</evidence>
<keyword evidence="7 8" id="KW-0472">Membrane</keyword>
<dbReference type="GO" id="GO:0055085">
    <property type="term" value="P:transmembrane transport"/>
    <property type="evidence" value="ECO:0007669"/>
    <property type="project" value="TreeGrafter"/>
</dbReference>
<comment type="similarity">
    <text evidence="2">Belongs to the autoinducer-2 exporter (AI-2E) (TC 2.A.86) family.</text>
</comment>
<feature type="transmembrane region" description="Helical" evidence="8">
    <location>
        <begin position="283"/>
        <end position="302"/>
    </location>
</feature>
<dbReference type="PANTHER" id="PTHR21716">
    <property type="entry name" value="TRANSMEMBRANE PROTEIN"/>
    <property type="match status" value="1"/>
</dbReference>
<keyword evidence="5 8" id="KW-0812">Transmembrane</keyword>
<comment type="caution">
    <text evidence="9">The sequence shown here is derived from an EMBL/GenBank/DDBJ whole genome shotgun (WGS) entry which is preliminary data.</text>
</comment>
<keyword evidence="4" id="KW-1003">Cell membrane</keyword>
<evidence type="ECO:0000256" key="4">
    <source>
        <dbReference type="ARBA" id="ARBA00022475"/>
    </source>
</evidence>
<dbReference type="GO" id="GO:0005886">
    <property type="term" value="C:plasma membrane"/>
    <property type="evidence" value="ECO:0007669"/>
    <property type="project" value="UniProtKB-SubCell"/>
</dbReference>
<feature type="transmembrane region" description="Helical" evidence="8">
    <location>
        <begin position="20"/>
        <end position="48"/>
    </location>
</feature>
<sequence length="367" mass="39551">MESPRDINIQISSGTIVKGLFFVLLAWLLFVLKDLVLVVLTAVVIASAAEPPTQWFIRRGISRVFSVVVVYLVLAAILAGVVYTFIPLLLRDTSSFLSSVPTYIDKVSLWNPFGEGVADSSKVVATNFADGITQSKMAIQSTTQDSSIQSIIDTIDDTLSRVSEGFVQTASSIFGGILGFVLIAVLSFYLAVQEDGVEKFLRIVTPLSRERYILDLWKRTQKKIGLWMQGQLVLALLVGVLVFLGLTVLGIKNALLFAALAALLEIIPLFGPIIAAIPAVASAYSDGGASVGLLVVGLYLIIHQFENHLIYPLVVTKIVGVPPILVILSLLVGFKLAGFLGIVLSVPASVILVEMLDDVARRKTSHS</sequence>
<evidence type="ECO:0000256" key="3">
    <source>
        <dbReference type="ARBA" id="ARBA00022448"/>
    </source>
</evidence>
<gene>
    <name evidence="9" type="ORF">COV01_01020</name>
</gene>
<evidence type="ECO:0000256" key="2">
    <source>
        <dbReference type="ARBA" id="ARBA00009773"/>
    </source>
</evidence>
<protein>
    <recommendedName>
        <fullName evidence="11">AI-2E family transporter</fullName>
    </recommendedName>
</protein>
<reference evidence="10" key="1">
    <citation type="submission" date="2017-09" db="EMBL/GenBank/DDBJ databases">
        <title>Depth-based differentiation of microbial function through sediment-hosted aquifers and enrichment of novel symbionts in the deep terrestrial subsurface.</title>
        <authorList>
            <person name="Probst A.J."/>
            <person name="Ladd B."/>
            <person name="Jarett J.K."/>
            <person name="Geller-Mcgrath D.E."/>
            <person name="Sieber C.M.K."/>
            <person name="Emerson J.B."/>
            <person name="Anantharaman K."/>
            <person name="Thomas B.C."/>
            <person name="Malmstrom R."/>
            <person name="Stieglmeier M."/>
            <person name="Klingl A."/>
            <person name="Woyke T."/>
            <person name="Ryan C.M."/>
            <person name="Banfield J.F."/>
        </authorList>
    </citation>
    <scope>NUCLEOTIDE SEQUENCE [LARGE SCALE GENOMIC DNA]</scope>
</reference>
<feature type="transmembrane region" description="Helical" evidence="8">
    <location>
        <begin position="255"/>
        <end position="277"/>
    </location>
</feature>
<feature type="transmembrane region" description="Helical" evidence="8">
    <location>
        <begin position="68"/>
        <end position="90"/>
    </location>
</feature>
<dbReference type="EMBL" id="PFEQ01000001">
    <property type="protein sequence ID" value="PJE74596.1"/>
    <property type="molecule type" value="Genomic_DNA"/>
</dbReference>
<dbReference type="InterPro" id="IPR002549">
    <property type="entry name" value="AI-2E-like"/>
</dbReference>
<evidence type="ECO:0008006" key="11">
    <source>
        <dbReference type="Google" id="ProtNLM"/>
    </source>
</evidence>
<evidence type="ECO:0000256" key="5">
    <source>
        <dbReference type="ARBA" id="ARBA00022692"/>
    </source>
</evidence>
<evidence type="ECO:0000256" key="7">
    <source>
        <dbReference type="ARBA" id="ARBA00023136"/>
    </source>
</evidence>
<dbReference type="Proteomes" id="UP000228700">
    <property type="component" value="Unassembled WGS sequence"/>
</dbReference>
<evidence type="ECO:0000313" key="9">
    <source>
        <dbReference type="EMBL" id="PJE74596.1"/>
    </source>
</evidence>
<evidence type="ECO:0000256" key="1">
    <source>
        <dbReference type="ARBA" id="ARBA00004651"/>
    </source>
</evidence>
<keyword evidence="3" id="KW-0813">Transport</keyword>
<name>A0A2M8LD83_9BACT</name>
<dbReference type="AlphaFoldDB" id="A0A2M8LD83"/>
<dbReference type="Pfam" id="PF01594">
    <property type="entry name" value="AI-2E_transport"/>
    <property type="match status" value="1"/>
</dbReference>
<proteinExistence type="inferred from homology"/>
<feature type="transmembrane region" description="Helical" evidence="8">
    <location>
        <begin position="336"/>
        <end position="356"/>
    </location>
</feature>
<keyword evidence="6 8" id="KW-1133">Transmembrane helix</keyword>
<evidence type="ECO:0000256" key="8">
    <source>
        <dbReference type="SAM" id="Phobius"/>
    </source>
</evidence>
<comment type="subcellular location">
    <subcellularLocation>
        <location evidence="1">Cell membrane</location>
        <topology evidence="1">Multi-pass membrane protein</topology>
    </subcellularLocation>
</comment>
<feature type="transmembrane region" description="Helical" evidence="8">
    <location>
        <begin position="309"/>
        <end position="330"/>
    </location>
</feature>